<evidence type="ECO:0000313" key="2">
    <source>
        <dbReference type="Proteomes" id="UP000005101"/>
    </source>
</evidence>
<protein>
    <recommendedName>
        <fullName evidence="3">Transmembrane protein</fullName>
    </recommendedName>
</protein>
<sequence length="91" mass="10971">MQQQHDAIFQHAFSHLRLYIIYIHKLYLFDATNICITLVLCNAKYLKFILINLLRYLHLIIKANYHYICDINRKIQQTCLLSEKPLQMIAY</sequence>
<accession>A0ABN0BKN6</accession>
<evidence type="ECO:0000313" key="1">
    <source>
        <dbReference type="EMBL" id="EFR53471.1"/>
    </source>
</evidence>
<gene>
    <name evidence="1" type="ORF">BFAG_02167</name>
</gene>
<dbReference type="EMBL" id="EQ973213">
    <property type="protein sequence ID" value="EFR53471.1"/>
    <property type="molecule type" value="Genomic_DNA"/>
</dbReference>
<proteinExistence type="predicted"/>
<evidence type="ECO:0008006" key="3">
    <source>
        <dbReference type="Google" id="ProtNLM"/>
    </source>
</evidence>
<organism evidence="1 2">
    <name type="scientific">Bacteroides fragilis 3_1_12</name>
    <dbReference type="NCBI Taxonomy" id="457424"/>
    <lineage>
        <taxon>Bacteria</taxon>
        <taxon>Pseudomonadati</taxon>
        <taxon>Bacteroidota</taxon>
        <taxon>Bacteroidia</taxon>
        <taxon>Bacteroidales</taxon>
        <taxon>Bacteroidaceae</taxon>
        <taxon>Bacteroides</taxon>
    </lineage>
</organism>
<keyword evidence="2" id="KW-1185">Reference proteome</keyword>
<reference evidence="1 2" key="1">
    <citation type="submission" date="2008-12" db="EMBL/GenBank/DDBJ databases">
        <title>Annotation of Bacteroides fragilis strain 3_1_12.</title>
        <authorList>
            <consortium name="The Broad Institute Genome Sequencing Platform"/>
            <person name="Ward D."/>
            <person name="Young S.K."/>
            <person name="Kodira C.D."/>
            <person name="Zeng Q."/>
            <person name="Koehrsen M."/>
            <person name="Alvarado L."/>
            <person name="Berlin A."/>
            <person name="Borenstein D."/>
            <person name="Chen Z."/>
            <person name="Engels R."/>
            <person name="Freedman E."/>
            <person name="Gellesch M."/>
            <person name="Goldberg J."/>
            <person name="Griggs A."/>
            <person name="Gujja S."/>
            <person name="Heiman D."/>
            <person name="Hepburn T."/>
            <person name="Howarth C."/>
            <person name="Jen D."/>
            <person name="Larson L."/>
            <person name="Lewis B."/>
            <person name="Mehta T."/>
            <person name="Park D."/>
            <person name="Pearson M."/>
            <person name="Roberts A."/>
            <person name="Saif S."/>
            <person name="Shea T."/>
            <person name="Shenoy N."/>
            <person name="Sisk P."/>
            <person name="Stolte C."/>
            <person name="Sykes S."/>
            <person name="Walk T."/>
            <person name="White J."/>
            <person name="Yandava C."/>
            <person name="Allen-Vercoe E."/>
            <person name="Strauss J."/>
            <person name="Ambrose C."/>
            <person name="Lander E."/>
            <person name="Nusbaum C."/>
            <person name="Galagan J."/>
            <person name="Birren B."/>
        </authorList>
    </citation>
    <scope>NUCLEOTIDE SEQUENCE [LARGE SCALE GENOMIC DNA]</scope>
    <source>
        <strain evidence="1 2">3_1_12</strain>
    </source>
</reference>
<dbReference type="Proteomes" id="UP000005101">
    <property type="component" value="Unassembled WGS sequence"/>
</dbReference>
<name>A0ABN0BKN6_BACFG</name>